<name>A0A6A4HAV7_9AGAR</name>
<accession>A0A6A4HAV7</accession>
<sequence>MSSSLTSSVTALPGSKAAVSYARHGYLAVDCTYFESSQSELVLGELHGKDVQRVLSFAAITDVRSSPSLIHLLYRLFPVFADSGYSMNPFLHKIATQTSSVSLVFDSYTSTGRPSTGFTTQGTSLVLVPALEKILQRIECLEHLVIESRWRFSVKEDILRSLAVYAPKLRTLSLLKLRWFPLFTPPCHRKHPWKSDVADLVNVVILPSPCLDLSNLRYLAMSASSLRGALNDGQFPDLGKRVTHLTIMDLDGPAFHLHDYFPNISHLQLFVSNDGVLLQLLPEYPS</sequence>
<organism evidence="1 2">
    <name type="scientific">Gymnopus androsaceus JB14</name>
    <dbReference type="NCBI Taxonomy" id="1447944"/>
    <lineage>
        <taxon>Eukaryota</taxon>
        <taxon>Fungi</taxon>
        <taxon>Dikarya</taxon>
        <taxon>Basidiomycota</taxon>
        <taxon>Agaricomycotina</taxon>
        <taxon>Agaricomycetes</taxon>
        <taxon>Agaricomycetidae</taxon>
        <taxon>Agaricales</taxon>
        <taxon>Marasmiineae</taxon>
        <taxon>Omphalotaceae</taxon>
        <taxon>Gymnopus</taxon>
    </lineage>
</organism>
<protein>
    <submittedName>
        <fullName evidence="1">Uncharacterized protein</fullName>
    </submittedName>
</protein>
<reference evidence="1" key="1">
    <citation type="journal article" date="2019" name="Environ. Microbiol.">
        <title>Fungal ecological strategies reflected in gene transcription - a case study of two litter decomposers.</title>
        <authorList>
            <person name="Barbi F."/>
            <person name="Kohler A."/>
            <person name="Barry K."/>
            <person name="Baskaran P."/>
            <person name="Daum C."/>
            <person name="Fauchery L."/>
            <person name="Ihrmark K."/>
            <person name="Kuo A."/>
            <person name="LaButti K."/>
            <person name="Lipzen A."/>
            <person name="Morin E."/>
            <person name="Grigoriev I.V."/>
            <person name="Henrissat B."/>
            <person name="Lindahl B."/>
            <person name="Martin F."/>
        </authorList>
    </citation>
    <scope>NUCLEOTIDE SEQUENCE</scope>
    <source>
        <strain evidence="1">JB14</strain>
    </source>
</reference>
<gene>
    <name evidence="1" type="ORF">BT96DRAFT_943190</name>
</gene>
<keyword evidence="2" id="KW-1185">Reference proteome</keyword>
<dbReference type="OrthoDB" id="2788229at2759"/>
<evidence type="ECO:0000313" key="1">
    <source>
        <dbReference type="EMBL" id="KAE9394444.1"/>
    </source>
</evidence>
<evidence type="ECO:0000313" key="2">
    <source>
        <dbReference type="Proteomes" id="UP000799118"/>
    </source>
</evidence>
<dbReference type="EMBL" id="ML769550">
    <property type="protein sequence ID" value="KAE9394444.1"/>
    <property type="molecule type" value="Genomic_DNA"/>
</dbReference>
<dbReference type="AlphaFoldDB" id="A0A6A4HAV7"/>
<dbReference type="Proteomes" id="UP000799118">
    <property type="component" value="Unassembled WGS sequence"/>
</dbReference>
<proteinExistence type="predicted"/>